<dbReference type="InterPro" id="IPR023393">
    <property type="entry name" value="START-like_dom_sf"/>
</dbReference>
<name>A0A3M0CZ35_9EURY</name>
<dbReference type="RefSeq" id="WP_121920661.1">
    <property type="nucleotide sequence ID" value="NZ_CP034145.1"/>
</dbReference>
<protein>
    <submittedName>
        <fullName evidence="1">Carbon monoxide dehydrogenase</fullName>
    </submittedName>
</protein>
<gene>
    <name evidence="2" type="ORF">ATH50_2029</name>
    <name evidence="1" type="ORF">DU502_07230</name>
</gene>
<sequence>MEFDGTFTIEDVSAEEVWLSLSDPHMIKRSLPGCQFLTRVEDPDEVDFEALREADTDEDPPLLPDADPDVVKARGFETGQHYAALMEISVGSVNPSFRTTVTIDEWDFPAGGASGQGEASGSSFEMNSRMSITEHDDGVDIEWGAEADIFGRIAKMGQRVINPVANRVVNRFFGNMEEQLTAVADEDSDGLRDRIRGMF</sequence>
<dbReference type="Proteomes" id="UP000277326">
    <property type="component" value="Unassembled WGS sequence"/>
</dbReference>
<reference evidence="1 4" key="2">
    <citation type="submission" date="2018-07" db="EMBL/GenBank/DDBJ databases">
        <title>Genome sequences of Haloplanus aerogenes JCM 16430T.</title>
        <authorList>
            <person name="Kim Y.B."/>
            <person name="Roh S.W."/>
        </authorList>
    </citation>
    <scope>NUCLEOTIDE SEQUENCE [LARGE SCALE GENOMIC DNA]</scope>
    <source>
        <strain evidence="1 4">JCM 16430</strain>
    </source>
</reference>
<dbReference type="KEGG" id="haer:DU502_07230"/>
<accession>A0A3M0CZ35</accession>
<evidence type="ECO:0000313" key="1">
    <source>
        <dbReference type="EMBL" id="AZH25183.1"/>
    </source>
</evidence>
<dbReference type="Pfam" id="PF06240">
    <property type="entry name" value="COXG"/>
    <property type="match status" value="1"/>
</dbReference>
<proteinExistence type="predicted"/>
<evidence type="ECO:0000313" key="3">
    <source>
        <dbReference type="Proteomes" id="UP000277326"/>
    </source>
</evidence>
<dbReference type="PANTHER" id="PTHR38588:SF1">
    <property type="entry name" value="BLL0334 PROTEIN"/>
    <property type="match status" value="1"/>
</dbReference>
<evidence type="ECO:0000313" key="2">
    <source>
        <dbReference type="EMBL" id="RMB13590.1"/>
    </source>
</evidence>
<dbReference type="InterPro" id="IPR010419">
    <property type="entry name" value="CO_DH_gsu"/>
</dbReference>
<reference evidence="2" key="3">
    <citation type="submission" date="2018-10" db="EMBL/GenBank/DDBJ databases">
        <authorList>
            <person name="Whitman W."/>
            <person name="Huntemann M."/>
            <person name="Clum A."/>
            <person name="Pillay M."/>
            <person name="Palaniappan K."/>
            <person name="Varghese N."/>
            <person name="Mikhailova N."/>
            <person name="Stamatis D."/>
            <person name="Reddy T."/>
            <person name="Daum C."/>
            <person name="Shapiro N."/>
            <person name="Ivanova N."/>
            <person name="Kyrpides N."/>
            <person name="Woyke T."/>
        </authorList>
    </citation>
    <scope>NUCLEOTIDE SEQUENCE</scope>
    <source>
        <strain evidence="2">CGMCC 1.10124</strain>
    </source>
</reference>
<dbReference type="AlphaFoldDB" id="A0A3M0CZ35"/>
<dbReference type="Gene3D" id="3.30.530.20">
    <property type="match status" value="1"/>
</dbReference>
<keyword evidence="4" id="KW-1185">Reference proteome</keyword>
<dbReference type="EMBL" id="CP034145">
    <property type="protein sequence ID" value="AZH25183.1"/>
    <property type="molecule type" value="Genomic_DNA"/>
</dbReference>
<dbReference type="Proteomes" id="UP000282007">
    <property type="component" value="Chromosome"/>
</dbReference>
<dbReference type="GeneID" id="38471066"/>
<dbReference type="PANTHER" id="PTHR38588">
    <property type="entry name" value="BLL0334 PROTEIN"/>
    <property type="match status" value="1"/>
</dbReference>
<organism evidence="2 3">
    <name type="scientific">Haloplanus aerogenes</name>
    <dbReference type="NCBI Taxonomy" id="660522"/>
    <lineage>
        <taxon>Archaea</taxon>
        <taxon>Methanobacteriati</taxon>
        <taxon>Methanobacteriota</taxon>
        <taxon>Stenosarchaea group</taxon>
        <taxon>Halobacteria</taxon>
        <taxon>Halobacteriales</taxon>
        <taxon>Haloferacaceae</taxon>
        <taxon>Haloplanus</taxon>
    </lineage>
</organism>
<evidence type="ECO:0000313" key="4">
    <source>
        <dbReference type="Proteomes" id="UP000282007"/>
    </source>
</evidence>
<dbReference type="OrthoDB" id="194810at2157"/>
<dbReference type="SUPFAM" id="SSF55961">
    <property type="entry name" value="Bet v1-like"/>
    <property type="match status" value="1"/>
</dbReference>
<reference evidence="2 3" key="1">
    <citation type="journal article" date="2015" name="Stand. Genomic Sci.">
        <title>Genomic Encyclopedia of Bacterial and Archaeal Type Strains, Phase III: the genomes of soil and plant-associated and newly described type strains.</title>
        <authorList>
            <person name="Whitman W.B."/>
            <person name="Woyke T."/>
            <person name="Klenk H.P."/>
            <person name="Zhou Y."/>
            <person name="Lilburn T.G."/>
            <person name="Beck B.J."/>
            <person name="De Vos P."/>
            <person name="Vandamme P."/>
            <person name="Eisen J.A."/>
            <person name="Garrity G."/>
            <person name="Hugenholtz P."/>
            <person name="Kyrpides N.C."/>
        </authorList>
    </citation>
    <scope>NUCLEOTIDE SEQUENCE [LARGE SCALE GENOMIC DNA]</scope>
    <source>
        <strain evidence="2 3">CGMCC 1.10124</strain>
    </source>
</reference>
<dbReference type="EMBL" id="REFS01000004">
    <property type="protein sequence ID" value="RMB13590.1"/>
    <property type="molecule type" value="Genomic_DNA"/>
</dbReference>